<sequence length="1062" mass="113427">MAGSISSPSIISGRNPIAYSTTDPLTLFIVQLLIIVGICRFLHMFLQKLNQPTVISEILGGILLGPTVLGRWSAFTTNVFPTQSLVNLNLVANFGLVLFLFMVGLELDPRVLRRNMHRSIVISAAGIALPFSLGVASSYALYHILMDDKGKFINFLLFCGVAMAITAFPVLARILTEQNLLKTTVGSIAISAAAIDDVVSWCLLALVVALTNNSSGLTALWVLLVGAAWVLFILLAIRPLYIWYLQRTGCLGGRDPPQIVLFITFMLVLVSAFFTDAIGIHAIFGGFLVGVIVPHDGGFAIKVTEKIEDLVQIFLLPIYFALSGLNTNLSDLNDGATWGLLILVCFVAFFGKIAGCTLAARFSKFTWRESLTIGFLMNCKGLVELIVLNIGLQAGVIDTKIFTMMVVMALVTTFVTAPVVAYLYPLKHQRRIEDPNMADDNASALTKRHGPEAGAQMNVLIVLSRLQQVPGVMTLLGYLHHQPELSSTRKLTAHVSGANAQALIHRHLYRPIRVFGLRLLELSGRNSSIMNQYESEIQVMTDPAMSMFRAFARVANLIFHASLSYSEREHFVDNVLGSARDADAEFTVVSAFGRGTTTVANSAAVAGTSGSGGEIAPGWFESMGWGFTTDQQAAFITALFDRARGHVGVFIDCGIADGGDFSAVAADNVQSDEAVTPTSSEEPAKQGKESRVMFSTPGIVDHGVAGGPSLTPMYFGDGRRVPLVVVPFFGGPDDRQAIKLAADLCTHSAVQVLVWRFVRAAEYAEHSAAEPTTTTPVTDTEQELGLAATHVDTSQLWDAEAGAAGTGKGEAVEREEDELFIASCLHPRSFESGYNRRRDSVGSVAGIAAGASASPTASPRGPGATHSIAAPPSIQPQLGLSATMESLERTSTSGDNQGAEGGAGGIRQKITQKLRLRQQGTRSTAADAVGLRHAAGGLDRLEDGGGLDGDSTLTAGLRATQFANLTIETTVTATPLQTFLLKARQLSAPDLIVCGRSVQLSLPYFNNARELAQAHKASGHTRVERHHALGSVAEYLLGYDGSSASLLVVQASQNPLGLEKDD</sequence>
<protein>
    <submittedName>
        <fullName evidence="1">Uncharacterized protein</fullName>
    </submittedName>
</protein>
<name>A0ACC1M8P7_9FUNG</name>
<proteinExistence type="predicted"/>
<dbReference type="EMBL" id="JANBVB010000015">
    <property type="protein sequence ID" value="KAJ2899899.1"/>
    <property type="molecule type" value="Genomic_DNA"/>
</dbReference>
<keyword evidence="2" id="KW-1185">Reference proteome</keyword>
<dbReference type="Proteomes" id="UP001139981">
    <property type="component" value="Unassembled WGS sequence"/>
</dbReference>
<evidence type="ECO:0000313" key="2">
    <source>
        <dbReference type="Proteomes" id="UP001139981"/>
    </source>
</evidence>
<evidence type="ECO:0000313" key="1">
    <source>
        <dbReference type="EMBL" id="KAJ2899899.1"/>
    </source>
</evidence>
<reference evidence="1" key="1">
    <citation type="submission" date="2022-07" db="EMBL/GenBank/DDBJ databases">
        <title>Phylogenomic reconstructions and comparative analyses of Kickxellomycotina fungi.</title>
        <authorList>
            <person name="Reynolds N.K."/>
            <person name="Stajich J.E."/>
            <person name="Barry K."/>
            <person name="Grigoriev I.V."/>
            <person name="Crous P."/>
            <person name="Smith M.E."/>
        </authorList>
    </citation>
    <scope>NUCLEOTIDE SEQUENCE</scope>
    <source>
        <strain evidence="1">CBS 190363</strain>
    </source>
</reference>
<organism evidence="1 2">
    <name type="scientific">Coemansia aciculifera</name>
    <dbReference type="NCBI Taxonomy" id="417176"/>
    <lineage>
        <taxon>Eukaryota</taxon>
        <taxon>Fungi</taxon>
        <taxon>Fungi incertae sedis</taxon>
        <taxon>Zoopagomycota</taxon>
        <taxon>Kickxellomycotina</taxon>
        <taxon>Kickxellomycetes</taxon>
        <taxon>Kickxellales</taxon>
        <taxon>Kickxellaceae</taxon>
        <taxon>Coemansia</taxon>
    </lineage>
</organism>
<gene>
    <name evidence="1" type="ORF">IWW38_000777</name>
</gene>
<accession>A0ACC1M8P7</accession>
<comment type="caution">
    <text evidence="1">The sequence shown here is derived from an EMBL/GenBank/DDBJ whole genome shotgun (WGS) entry which is preliminary data.</text>
</comment>